<name>A0A2J6R4S1_HYAVF</name>
<proteinExistence type="predicted"/>
<organism evidence="1 2">
    <name type="scientific">Hyaloscypha variabilis (strain UAMH 11265 / GT02V1 / F)</name>
    <name type="common">Meliniomyces variabilis</name>
    <dbReference type="NCBI Taxonomy" id="1149755"/>
    <lineage>
        <taxon>Eukaryota</taxon>
        <taxon>Fungi</taxon>
        <taxon>Dikarya</taxon>
        <taxon>Ascomycota</taxon>
        <taxon>Pezizomycotina</taxon>
        <taxon>Leotiomycetes</taxon>
        <taxon>Helotiales</taxon>
        <taxon>Hyaloscyphaceae</taxon>
        <taxon>Hyaloscypha</taxon>
        <taxon>Hyaloscypha variabilis</taxon>
    </lineage>
</organism>
<evidence type="ECO:0000313" key="2">
    <source>
        <dbReference type="Proteomes" id="UP000235786"/>
    </source>
</evidence>
<dbReference type="OrthoDB" id="3468019at2759"/>
<sequence>MTLTNTIWPSHILAPPEVKQWLSDLYEIVDSKGDDSATKLAALFADNGTMHGMSGQAVGREASRKEAWRAITSRKHTVLRVYSASEDFSNILIIGNLVAGLNNGRQVDTEFIAQIDLEGVGEGKPRAKLYKVWGDSAPWVKAMS</sequence>
<reference evidence="1 2" key="1">
    <citation type="submission" date="2016-04" db="EMBL/GenBank/DDBJ databases">
        <title>A degradative enzymes factory behind the ericoid mycorrhizal symbiosis.</title>
        <authorList>
            <consortium name="DOE Joint Genome Institute"/>
            <person name="Martino E."/>
            <person name="Morin E."/>
            <person name="Grelet G."/>
            <person name="Kuo A."/>
            <person name="Kohler A."/>
            <person name="Daghino S."/>
            <person name="Barry K."/>
            <person name="Choi C."/>
            <person name="Cichocki N."/>
            <person name="Clum A."/>
            <person name="Copeland A."/>
            <person name="Hainaut M."/>
            <person name="Haridas S."/>
            <person name="Labutti K."/>
            <person name="Lindquist E."/>
            <person name="Lipzen A."/>
            <person name="Khouja H.-R."/>
            <person name="Murat C."/>
            <person name="Ohm R."/>
            <person name="Olson A."/>
            <person name="Spatafora J."/>
            <person name="Veneault-Fourrey C."/>
            <person name="Henrissat B."/>
            <person name="Grigoriev I."/>
            <person name="Martin F."/>
            <person name="Perotto S."/>
        </authorList>
    </citation>
    <scope>NUCLEOTIDE SEQUENCE [LARGE SCALE GENOMIC DNA]</scope>
    <source>
        <strain evidence="1 2">F</strain>
    </source>
</reference>
<protein>
    <recommendedName>
        <fullName evidence="3">SnoaL-like domain-containing protein</fullName>
    </recommendedName>
</protein>
<gene>
    <name evidence="1" type="ORF">L207DRAFT_535531</name>
</gene>
<evidence type="ECO:0008006" key="3">
    <source>
        <dbReference type="Google" id="ProtNLM"/>
    </source>
</evidence>
<dbReference type="AlphaFoldDB" id="A0A2J6R4S1"/>
<dbReference type="SUPFAM" id="SSF54427">
    <property type="entry name" value="NTF2-like"/>
    <property type="match status" value="1"/>
</dbReference>
<dbReference type="InterPro" id="IPR032710">
    <property type="entry name" value="NTF2-like_dom_sf"/>
</dbReference>
<dbReference type="Proteomes" id="UP000235786">
    <property type="component" value="Unassembled WGS sequence"/>
</dbReference>
<accession>A0A2J6R4S1</accession>
<keyword evidence="2" id="KW-1185">Reference proteome</keyword>
<evidence type="ECO:0000313" key="1">
    <source>
        <dbReference type="EMBL" id="PMD33510.1"/>
    </source>
</evidence>
<dbReference type="EMBL" id="KZ613956">
    <property type="protein sequence ID" value="PMD33510.1"/>
    <property type="molecule type" value="Genomic_DNA"/>
</dbReference>